<dbReference type="Pfam" id="PF00109">
    <property type="entry name" value="ketoacyl-synt"/>
    <property type="match status" value="1"/>
</dbReference>
<dbReference type="OrthoDB" id="292158at2"/>
<keyword evidence="5" id="KW-0012">Acyltransferase</keyword>
<sequence>MSTGPVTSGNTATSRKRVAITGLGIVSPLGSNLDELWGNLNAGKSGIAPLQNIPTSALPFHSGAEVKDFTGKIEDYGPLDKPLQRAIKKNGKVMCREIEMGVAAAQKAITHSGLGPDRDPDRFGCLFGCDYILTLPEEFADGIRNCRENAGGVFRTDDWPTYGLPKVGPLWLLKYLPNMPNSHISIYNDFRGPNNSLTVREASMNLSIAEATSIIQRGAAEAIVVGATGTRLHPLRTTHITLAEKLASEQEDPTRMSRPFDATCDGMVAGEGAGAVLLESWEHAEARGAKIWGEIIGQGASMVGPSRPPARDFYRLAVAASLRAALRSAGDRLPQHWHLHAHGLSSPEQDQSESLAIGEVLKPHGAIPVTAAKSYFGNLGAGSGAVEFISSLLALEHGTLFPIRNLNTRLPQLDWTPAELGQDAGQGFIHSSFTLQGQAASIAVRAA</sequence>
<dbReference type="InterPro" id="IPR014030">
    <property type="entry name" value="Ketoacyl_synth_N"/>
</dbReference>
<evidence type="ECO:0000259" key="4">
    <source>
        <dbReference type="PROSITE" id="PS52004"/>
    </source>
</evidence>
<evidence type="ECO:0000313" key="5">
    <source>
        <dbReference type="EMBL" id="QDV27768.1"/>
    </source>
</evidence>
<dbReference type="SMART" id="SM00825">
    <property type="entry name" value="PKS_KS"/>
    <property type="match status" value="1"/>
</dbReference>
<dbReference type="PROSITE" id="PS52004">
    <property type="entry name" value="KS3_2"/>
    <property type="match status" value="1"/>
</dbReference>
<name>A0A518GGT4_9BACT</name>
<dbReference type="SUPFAM" id="SSF53901">
    <property type="entry name" value="Thiolase-like"/>
    <property type="match status" value="2"/>
</dbReference>
<dbReference type="AlphaFoldDB" id="A0A518GGT4"/>
<keyword evidence="2 3" id="KW-0808">Transferase</keyword>
<dbReference type="EC" id="2.3.1.179" evidence="5"/>
<dbReference type="Gene3D" id="3.40.47.10">
    <property type="match status" value="2"/>
</dbReference>
<dbReference type="GO" id="GO:0004315">
    <property type="term" value="F:3-oxoacyl-[acyl-carrier-protein] synthase activity"/>
    <property type="evidence" value="ECO:0007669"/>
    <property type="project" value="UniProtKB-EC"/>
</dbReference>
<dbReference type="InterPro" id="IPR000794">
    <property type="entry name" value="Beta-ketoacyl_synthase"/>
</dbReference>
<evidence type="ECO:0000256" key="1">
    <source>
        <dbReference type="ARBA" id="ARBA00008467"/>
    </source>
</evidence>
<accession>A0A518GGT4</accession>
<dbReference type="GO" id="GO:0006633">
    <property type="term" value="P:fatty acid biosynthetic process"/>
    <property type="evidence" value="ECO:0007669"/>
    <property type="project" value="TreeGrafter"/>
</dbReference>
<dbReference type="PANTHER" id="PTHR11712">
    <property type="entry name" value="POLYKETIDE SYNTHASE-RELATED"/>
    <property type="match status" value="1"/>
</dbReference>
<dbReference type="GO" id="GO:0005829">
    <property type="term" value="C:cytosol"/>
    <property type="evidence" value="ECO:0007669"/>
    <property type="project" value="TreeGrafter"/>
</dbReference>
<dbReference type="InterPro" id="IPR020841">
    <property type="entry name" value="PKS_Beta-ketoAc_synthase_dom"/>
</dbReference>
<feature type="domain" description="Ketosynthase family 3 (KS3)" evidence="4">
    <location>
        <begin position="15"/>
        <end position="446"/>
    </location>
</feature>
<comment type="similarity">
    <text evidence="1 3">Belongs to the thiolase-like superfamily. Beta-ketoacyl-ACP synthases family.</text>
</comment>
<reference evidence="5 6" key="1">
    <citation type="submission" date="2019-02" db="EMBL/GenBank/DDBJ databases">
        <title>Deep-cultivation of Planctomycetes and their phenomic and genomic characterization uncovers novel biology.</title>
        <authorList>
            <person name="Wiegand S."/>
            <person name="Jogler M."/>
            <person name="Boedeker C."/>
            <person name="Pinto D."/>
            <person name="Vollmers J."/>
            <person name="Rivas-Marin E."/>
            <person name="Kohn T."/>
            <person name="Peeters S.H."/>
            <person name="Heuer A."/>
            <person name="Rast P."/>
            <person name="Oberbeckmann S."/>
            <person name="Bunk B."/>
            <person name="Jeske O."/>
            <person name="Meyerdierks A."/>
            <person name="Storesund J.E."/>
            <person name="Kallscheuer N."/>
            <person name="Luecker S."/>
            <person name="Lage O.M."/>
            <person name="Pohl T."/>
            <person name="Merkel B.J."/>
            <person name="Hornburger P."/>
            <person name="Mueller R.-W."/>
            <person name="Bruemmer F."/>
            <person name="Labrenz M."/>
            <person name="Spormann A.M."/>
            <person name="Op den Camp H."/>
            <person name="Overmann J."/>
            <person name="Amann R."/>
            <person name="Jetten M.S.M."/>
            <person name="Mascher T."/>
            <person name="Medema M.H."/>
            <person name="Devos D.P."/>
            <person name="Kaster A.-K."/>
            <person name="Ovreas L."/>
            <person name="Rohde M."/>
            <person name="Galperin M.Y."/>
            <person name="Jogler C."/>
        </authorList>
    </citation>
    <scope>NUCLEOTIDE SEQUENCE [LARGE SCALE GENOMIC DNA]</scope>
    <source>
        <strain evidence="5 6">Q31a</strain>
    </source>
</reference>
<organism evidence="5 6">
    <name type="scientific">Aureliella helgolandensis</name>
    <dbReference type="NCBI Taxonomy" id="2527968"/>
    <lineage>
        <taxon>Bacteria</taxon>
        <taxon>Pseudomonadati</taxon>
        <taxon>Planctomycetota</taxon>
        <taxon>Planctomycetia</taxon>
        <taxon>Pirellulales</taxon>
        <taxon>Pirellulaceae</taxon>
        <taxon>Aureliella</taxon>
    </lineage>
</organism>
<dbReference type="Proteomes" id="UP000318017">
    <property type="component" value="Chromosome"/>
</dbReference>
<proteinExistence type="inferred from homology"/>
<gene>
    <name evidence="5" type="primary">fabF_5</name>
    <name evidence="5" type="ORF">Q31a_61610</name>
</gene>
<dbReference type="RefSeq" id="WP_145085655.1">
    <property type="nucleotide sequence ID" value="NZ_CP036298.1"/>
</dbReference>
<evidence type="ECO:0000256" key="2">
    <source>
        <dbReference type="ARBA" id="ARBA00022679"/>
    </source>
</evidence>
<evidence type="ECO:0000256" key="3">
    <source>
        <dbReference type="RuleBase" id="RU003694"/>
    </source>
</evidence>
<dbReference type="InterPro" id="IPR014031">
    <property type="entry name" value="Ketoacyl_synth_C"/>
</dbReference>
<evidence type="ECO:0000313" key="6">
    <source>
        <dbReference type="Proteomes" id="UP000318017"/>
    </source>
</evidence>
<protein>
    <submittedName>
        <fullName evidence="5">3-oxoacyl-[acyl-carrier-protein] synthase 2</fullName>
        <ecNumber evidence="5">2.3.1.179</ecNumber>
    </submittedName>
</protein>
<dbReference type="KEGG" id="ahel:Q31a_61610"/>
<dbReference type="InterPro" id="IPR016039">
    <property type="entry name" value="Thiolase-like"/>
</dbReference>
<dbReference type="PANTHER" id="PTHR11712:SF336">
    <property type="entry name" value="3-OXOACYL-[ACYL-CARRIER-PROTEIN] SYNTHASE, MITOCHONDRIAL"/>
    <property type="match status" value="1"/>
</dbReference>
<dbReference type="Pfam" id="PF02801">
    <property type="entry name" value="Ketoacyl-synt_C"/>
    <property type="match status" value="1"/>
</dbReference>
<keyword evidence="6" id="KW-1185">Reference proteome</keyword>
<dbReference type="EMBL" id="CP036298">
    <property type="protein sequence ID" value="QDV27768.1"/>
    <property type="molecule type" value="Genomic_DNA"/>
</dbReference>